<proteinExistence type="predicted"/>
<reference evidence="1" key="1">
    <citation type="journal article" date="2014" name="ISME J.">
        <title>Genomic properties of Marine Group A bacteria indicate a role in the marine sulfur cycle.</title>
        <authorList>
            <person name="Wright J.J."/>
            <person name="Mewis K."/>
            <person name="Hanson N.W."/>
            <person name="Konwar K.M."/>
            <person name="Maas K.R."/>
            <person name="Hallam S.J."/>
        </authorList>
    </citation>
    <scope>NUCLEOTIDE SEQUENCE</scope>
</reference>
<protein>
    <submittedName>
        <fullName evidence="1">Uncharacterized protein</fullName>
    </submittedName>
</protein>
<evidence type="ECO:0000313" key="1">
    <source>
        <dbReference type="EMBL" id="AGO88003.1"/>
    </source>
</evidence>
<organism evidence="1">
    <name type="scientific">uncultured bacterium 122006-I05</name>
    <dbReference type="NCBI Taxonomy" id="1343837"/>
    <lineage>
        <taxon>Bacteria</taxon>
        <taxon>environmental samples</taxon>
    </lineage>
</organism>
<dbReference type="AlphaFoldDB" id="S4WBC8"/>
<name>S4WBC8_9BACT</name>
<accession>S4WBC8</accession>
<dbReference type="EMBL" id="KF170422">
    <property type="protein sequence ID" value="AGO88003.1"/>
    <property type="molecule type" value="Genomic_DNA"/>
</dbReference>
<sequence>MKTQSLKSLNRSELKDYVFEIQDHIDGLLQAGEDIDNFLDNTDIFDEFEKVLPDEEYGIFVITMLNKIRTDYIIERLLDVVEGSQNKSNGSIPKS</sequence>